<dbReference type="Gene3D" id="3.30.70.270">
    <property type="match status" value="1"/>
</dbReference>
<reference evidence="2 3" key="1">
    <citation type="journal article" date="2018" name="Arch. Microbiol.">
        <title>New insights into the metabolic potential of the phototrophic purple bacterium Rhodopila globiformis DSM 161(T) from its draft genome sequence and evidence for a vanadium-dependent nitrogenase.</title>
        <authorList>
            <person name="Imhoff J.F."/>
            <person name="Rahn T."/>
            <person name="Kunzel S."/>
            <person name="Neulinger S.C."/>
        </authorList>
    </citation>
    <scope>NUCLEOTIDE SEQUENCE [LARGE SCALE GENOMIC DNA]</scope>
    <source>
        <strain evidence="2 3">DSM 161</strain>
    </source>
</reference>
<keyword evidence="3" id="KW-1185">Reference proteome</keyword>
<dbReference type="Pfam" id="PF18551">
    <property type="entry name" value="TackOD1"/>
    <property type="match status" value="1"/>
</dbReference>
<dbReference type="AlphaFoldDB" id="A0A2S6NB25"/>
<dbReference type="InterPro" id="IPR043128">
    <property type="entry name" value="Rev_trsase/Diguanyl_cyclase"/>
</dbReference>
<evidence type="ECO:0000259" key="1">
    <source>
        <dbReference type="Pfam" id="PF18551"/>
    </source>
</evidence>
<dbReference type="EMBL" id="NHRY01000182">
    <property type="protein sequence ID" value="PPQ31794.1"/>
    <property type="molecule type" value="Genomic_DNA"/>
</dbReference>
<organism evidence="2 3">
    <name type="scientific">Rhodopila globiformis</name>
    <name type="common">Rhodopseudomonas globiformis</name>
    <dbReference type="NCBI Taxonomy" id="1071"/>
    <lineage>
        <taxon>Bacteria</taxon>
        <taxon>Pseudomonadati</taxon>
        <taxon>Pseudomonadota</taxon>
        <taxon>Alphaproteobacteria</taxon>
        <taxon>Acetobacterales</taxon>
        <taxon>Acetobacteraceae</taxon>
        <taxon>Rhodopila</taxon>
    </lineage>
</organism>
<dbReference type="RefSeq" id="WP_104519898.1">
    <property type="nucleotide sequence ID" value="NZ_NHRY01000182.1"/>
</dbReference>
<name>A0A2S6NB25_RHOGL</name>
<feature type="domain" description="Thaumarchaeal output" evidence="1">
    <location>
        <begin position="132"/>
        <end position="308"/>
    </location>
</feature>
<evidence type="ECO:0000313" key="2">
    <source>
        <dbReference type="EMBL" id="PPQ31794.1"/>
    </source>
</evidence>
<protein>
    <recommendedName>
        <fullName evidence="1">Thaumarchaeal output domain-containing protein</fullName>
    </recommendedName>
</protein>
<dbReference type="Proteomes" id="UP000239724">
    <property type="component" value="Unassembled WGS sequence"/>
</dbReference>
<comment type="caution">
    <text evidence="2">The sequence shown here is derived from an EMBL/GenBank/DDBJ whole genome shotgun (WGS) entry which is preliminary data.</text>
</comment>
<gene>
    <name evidence="2" type="ORF">CCS01_16370</name>
</gene>
<proteinExistence type="predicted"/>
<evidence type="ECO:0000313" key="3">
    <source>
        <dbReference type="Proteomes" id="UP000239724"/>
    </source>
</evidence>
<dbReference type="OrthoDB" id="8432393at2"/>
<sequence>MLSLKLAFDTASDPVCRQSNPSRRHFPSPPDVNEVLVLGGRLDVAGLAWHDDPARRCSAVLLAGAVSAAEFAAATELMPDPAVPIADFADNVGLRTDFRAAGLDPQTLSAAQLRFAPILERLNEIPFHAAREERSEMLILRLAWSRATPIEARFAPDSPAVIKYPLLGPAASKRSELEGLAFLDLLRRRHFMRVHACDRCGSHRLMAFEACHDCGSSDLADEAIVHHYRCGCQAPESRFVQDTGLVCPKCQRALKHFGMDYGKPGSISHCRGCGASSSEPQPRFACMDCTATVDGQEATATDWFHYDLTDAGILALRSGHAPSHVSQLRPEQAPGAYSLREFQLLASVSLRNFRKYAQPFAAARLAITNHATLCSQHGMAMVDRVLQQASLVIADILSEDQFTTVANNSILIGLPEMTAAEAAPALARVRAAVTTELDLPLEIDVTIHGGNDADALLAAF</sequence>
<accession>A0A2S6NB25</accession>
<dbReference type="InterPro" id="IPR040572">
    <property type="entry name" value="TackOD1"/>
</dbReference>